<comment type="caution">
    <text evidence="1">The sequence shown here is derived from an EMBL/GenBank/DDBJ whole genome shotgun (WGS) entry which is preliminary data.</text>
</comment>
<name>A0ACB8SWW2_9AGAM</name>
<accession>A0ACB8SWW2</accession>
<reference evidence="1" key="2">
    <citation type="journal article" date="2022" name="New Phytol.">
        <title>Evolutionary transition to the ectomycorrhizal habit in the genomes of a hyperdiverse lineage of mushroom-forming fungi.</title>
        <authorList>
            <person name="Looney B."/>
            <person name="Miyauchi S."/>
            <person name="Morin E."/>
            <person name="Drula E."/>
            <person name="Courty P.E."/>
            <person name="Kohler A."/>
            <person name="Kuo A."/>
            <person name="LaButti K."/>
            <person name="Pangilinan J."/>
            <person name="Lipzen A."/>
            <person name="Riley R."/>
            <person name="Andreopoulos W."/>
            <person name="He G."/>
            <person name="Johnson J."/>
            <person name="Nolan M."/>
            <person name="Tritt A."/>
            <person name="Barry K.W."/>
            <person name="Grigoriev I.V."/>
            <person name="Nagy L.G."/>
            <person name="Hibbett D."/>
            <person name="Henrissat B."/>
            <person name="Matheny P.B."/>
            <person name="Labbe J."/>
            <person name="Martin F.M."/>
        </authorList>
    </citation>
    <scope>NUCLEOTIDE SEQUENCE</scope>
    <source>
        <strain evidence="1">HHB10654</strain>
    </source>
</reference>
<proteinExistence type="predicted"/>
<dbReference type="EMBL" id="MU277218">
    <property type="protein sequence ID" value="KAI0060625.1"/>
    <property type="molecule type" value="Genomic_DNA"/>
</dbReference>
<evidence type="ECO:0000313" key="1">
    <source>
        <dbReference type="EMBL" id="KAI0060625.1"/>
    </source>
</evidence>
<reference evidence="1" key="1">
    <citation type="submission" date="2021-03" db="EMBL/GenBank/DDBJ databases">
        <authorList>
            <consortium name="DOE Joint Genome Institute"/>
            <person name="Ahrendt S."/>
            <person name="Looney B.P."/>
            <person name="Miyauchi S."/>
            <person name="Morin E."/>
            <person name="Drula E."/>
            <person name="Courty P.E."/>
            <person name="Chicoki N."/>
            <person name="Fauchery L."/>
            <person name="Kohler A."/>
            <person name="Kuo A."/>
            <person name="Labutti K."/>
            <person name="Pangilinan J."/>
            <person name="Lipzen A."/>
            <person name="Riley R."/>
            <person name="Andreopoulos W."/>
            <person name="He G."/>
            <person name="Johnson J."/>
            <person name="Barry K.W."/>
            <person name="Grigoriev I.V."/>
            <person name="Nagy L."/>
            <person name="Hibbett D."/>
            <person name="Henrissat B."/>
            <person name="Matheny P.B."/>
            <person name="Labbe J."/>
            <person name="Martin F."/>
        </authorList>
    </citation>
    <scope>NUCLEOTIDE SEQUENCE</scope>
    <source>
        <strain evidence="1">HHB10654</strain>
    </source>
</reference>
<evidence type="ECO:0000313" key="2">
    <source>
        <dbReference type="Proteomes" id="UP000814140"/>
    </source>
</evidence>
<keyword evidence="2" id="KW-1185">Reference proteome</keyword>
<gene>
    <name evidence="1" type="ORF">BV25DRAFT_1917696</name>
</gene>
<protein>
    <submittedName>
        <fullName evidence="1">Uncharacterized protein</fullName>
    </submittedName>
</protein>
<dbReference type="Proteomes" id="UP000814140">
    <property type="component" value="Unassembled WGS sequence"/>
</dbReference>
<sequence>MSTSPTAMPLTLVAVNLPNRARCLPDLFEVEGTHPLRRDPRDLNVDGVPLGRTFIYIQDTSEDAMKKLSKDTEALRVPKASAAECVSNLGLMELLPGDAIFARRKGDSADGTTDILQAMVLDRRVADELGRLVACRNGEELFNNFTAMRDEVLGDHADRTTDRAEWNNELGRFVGGTAFERAGNAHPVKTSRAYTIGVSYEKPTQLIAPSAGNKGSRLGDPSAGLAMRSRIMKAAMELATHATAFLPSAHCERMDMQADLVNAPRVGCDDNTSFSTAQLNISPAVAYSDGSTSLQSSLGFFGGAHNDSNDDLAGLSHMFAHADLPPGYDPGLFHLLELGVFVKLDGFKLMVFNGLRRHGGTVPRAPVGEPHVVPWAYRCVLVCYPSSAVVEGHGISAVASLRPSDQFKQKTGGSRYAKVKSKSVGAGAGRNVKRRRASGSVRARLENKEKGIFTMGMEIKNNPEDYAKQPWSSHATFAADGDVIMAPRSLVTYIARSLLLFCIYILAQLPQKYQVQIDTDKFLTSFSMEEDGERKNLEPWAYAPRLNDEAGGTARRLAAAKWNEYRERCKAFIPFAVTHNIRELEIDSGLRDPNRPLGGRPAEEAYVQSKKKHDDTEDADGEEGWSDIEDSGEDDGDVYDDVESEEVSGDGDVGNTEGTVGRASTKKKRASGPSARILRSAAAVSVTDRATLHVAADATARASLAHATGAPSSVTLGKRRAQDNEIDMESPRQATRLRSRSPDDFTVDQFDDSVLAPPLAAEFMSAIFAAAPPGSAAVPCPATTTFINPWRNPLNLTVDECNINALWACSAPIRARDPFPAKALYDDTESTLRAYEVIFAQKISTSPTHAVQQLATLQAQFSSEDWSGPQAISSAMSAWDSMKTLAFCESKTTLETRHNRYQLLLNHASLWAWLETLCWHLSHPDTHSSSNVQGVARLASRVSLAIELRRSGDPIIPSDYHASFPSHPYSLPFTDRERFPVQMTAFQKQRILYNKLVEVLTFFLGFPTEFASRPRAWLLAGLIELRGLNILLASSTYELYQRFPALILGLRQLRKAVDPIDIVPALLALSHHPILLNGTHEAQFLALLGKMNDAFGRGRLLPLAQSDLAVLELPRAAYLFQELSPSSNTAAGPARAIQPPSGPSDDHMSTPSSPLHPHLPLAFGNSTPASLAPITPPQTSPALLPPFIPEGADARIVHVVHILRILEPLIDGPTHHSQSTLNLVYKDGYDQRLADKVSCDLDKFLPFREHGPSRRRSREEGGAFSGKLVQTAAGLFNGLVFRTMQFGSQLLFERHPWYANAEELLHQYHAILESHPPTTKSYFVNNSIYGPGNNRTMLDAPALWNAVQSRALPFASKGRAAFLPFWKALKAKDGNNKRIYRQCGPLIGLLLAADYVYADVVEMPSVVEMAKVIHANKKGSYHGLYLLGLLLELDGEPTVAMVVSAFQYFYYSVSAELTDAEIKHMVWDAIMAEHVLCKVERLYNQGYIDF</sequence>
<organism evidence="1 2">
    <name type="scientific">Artomyces pyxidatus</name>
    <dbReference type="NCBI Taxonomy" id="48021"/>
    <lineage>
        <taxon>Eukaryota</taxon>
        <taxon>Fungi</taxon>
        <taxon>Dikarya</taxon>
        <taxon>Basidiomycota</taxon>
        <taxon>Agaricomycotina</taxon>
        <taxon>Agaricomycetes</taxon>
        <taxon>Russulales</taxon>
        <taxon>Auriscalpiaceae</taxon>
        <taxon>Artomyces</taxon>
    </lineage>
</organism>